<accession>A0A1J7FPZ3</accession>
<protein>
    <recommendedName>
        <fullName evidence="3">RRM domain-containing protein</fullName>
    </recommendedName>
</protein>
<dbReference type="Gramene" id="OIV90007">
    <property type="protein sequence ID" value="OIV90007"/>
    <property type="gene ID" value="TanjilG_00308"/>
</dbReference>
<dbReference type="EMBL" id="KV862197">
    <property type="protein sequence ID" value="OIV90007.1"/>
    <property type="molecule type" value="Genomic_DNA"/>
</dbReference>
<evidence type="ECO:0000313" key="2">
    <source>
        <dbReference type="Proteomes" id="UP000188354"/>
    </source>
</evidence>
<dbReference type="Proteomes" id="UP000188354">
    <property type="component" value="Unassembled WGS sequence"/>
</dbReference>
<name>A0A1J7FPZ3_LUPAN</name>
<evidence type="ECO:0000313" key="1">
    <source>
        <dbReference type="EMBL" id="OIV90007.1"/>
    </source>
</evidence>
<dbReference type="AlphaFoldDB" id="A0A1J7FPZ3"/>
<gene>
    <name evidence="1" type="ORF">TanjilG_00308</name>
</gene>
<proteinExistence type="predicted"/>
<sequence length="462" mass="50611">MRERERERENLRGQRNLAYPFFKNKVASSGYLKNLELNSTSFFFTNFPDSHGTMDMWKLFSKWGSVGDVFIPHKRDKRGKSLSSKVNQMVNVPSDSDLDSCKDRDSCWGDHFLLEEEDAEVADSLANESILERKVNQKVSNSGSLSNMLVDVSVDSPNLSASRASLAPSCPPLLPFKEGALSPSKGPWVMDSDKDRQDPLFSYSNVPTPESHVVGASSCRIKGQKIKVGVGPILSDGNSSGSGTVFRPVTFSSKSVSKEGHIVSGHCEAPLNKLNVSKNCVFENSIFEVGSASKALVIQEADKYTQAPLKEVTKNRRHFLKKGKKKKLNSSIGEPLPGYLLSQIQRKKKFHPPLVLKPSSHRYKDQASNISVKKKKVIQKEVGSNDNLHSSISNSIDDSHVRCVNRLLLKEAGNIAVVPAGNTDAAPAGNTDAAPAENTDAASAGSFCITDALRWFAMLHFS</sequence>
<organism evidence="1 2">
    <name type="scientific">Lupinus angustifolius</name>
    <name type="common">Narrow-leaved blue lupine</name>
    <dbReference type="NCBI Taxonomy" id="3871"/>
    <lineage>
        <taxon>Eukaryota</taxon>
        <taxon>Viridiplantae</taxon>
        <taxon>Streptophyta</taxon>
        <taxon>Embryophyta</taxon>
        <taxon>Tracheophyta</taxon>
        <taxon>Spermatophyta</taxon>
        <taxon>Magnoliopsida</taxon>
        <taxon>eudicotyledons</taxon>
        <taxon>Gunneridae</taxon>
        <taxon>Pentapetalae</taxon>
        <taxon>rosids</taxon>
        <taxon>fabids</taxon>
        <taxon>Fabales</taxon>
        <taxon>Fabaceae</taxon>
        <taxon>Papilionoideae</taxon>
        <taxon>50 kb inversion clade</taxon>
        <taxon>genistoids sensu lato</taxon>
        <taxon>core genistoids</taxon>
        <taxon>Genisteae</taxon>
        <taxon>Lupinus</taxon>
    </lineage>
</organism>
<evidence type="ECO:0008006" key="3">
    <source>
        <dbReference type="Google" id="ProtNLM"/>
    </source>
</evidence>
<reference evidence="1 2" key="1">
    <citation type="journal article" date="2017" name="Plant Biotechnol. J.">
        <title>A comprehensive draft genome sequence for lupin (Lupinus angustifolius), an emerging health food: insights into plant-microbe interactions and legume evolution.</title>
        <authorList>
            <person name="Hane J.K."/>
            <person name="Ming Y."/>
            <person name="Kamphuis L.G."/>
            <person name="Nelson M.N."/>
            <person name="Garg G."/>
            <person name="Atkins C.A."/>
            <person name="Bayer P.E."/>
            <person name="Bravo A."/>
            <person name="Bringans S."/>
            <person name="Cannon S."/>
            <person name="Edwards D."/>
            <person name="Foley R."/>
            <person name="Gao L.L."/>
            <person name="Harrison M.J."/>
            <person name="Huang W."/>
            <person name="Hurgobin B."/>
            <person name="Li S."/>
            <person name="Liu C.W."/>
            <person name="McGrath A."/>
            <person name="Morahan G."/>
            <person name="Murray J."/>
            <person name="Weller J."/>
            <person name="Jian J."/>
            <person name="Singh K.B."/>
        </authorList>
    </citation>
    <scope>NUCLEOTIDE SEQUENCE [LARGE SCALE GENOMIC DNA]</scope>
    <source>
        <strain evidence="2">cv. Tanjil</strain>
        <tissue evidence="1">Whole plant</tissue>
    </source>
</reference>
<keyword evidence="2" id="KW-1185">Reference proteome</keyword>